<dbReference type="PANTHER" id="PTHR26379:SF422">
    <property type="entry name" value="BTB DOMAIN-CONTAINING PROTEIN"/>
    <property type="match status" value="1"/>
</dbReference>
<comment type="pathway">
    <text evidence="1">Protein modification; protein ubiquitination.</text>
</comment>
<dbReference type="GO" id="GO:0016567">
    <property type="term" value="P:protein ubiquitination"/>
    <property type="evidence" value="ECO:0007669"/>
    <property type="project" value="InterPro"/>
</dbReference>
<evidence type="ECO:0000259" key="3">
    <source>
        <dbReference type="PROSITE" id="PS50144"/>
    </source>
</evidence>
<evidence type="ECO:0000313" key="5">
    <source>
        <dbReference type="Proteomes" id="UP000298652"/>
    </source>
</evidence>
<dbReference type="Pfam" id="PF00651">
    <property type="entry name" value="BTB"/>
    <property type="match status" value="1"/>
</dbReference>
<evidence type="ECO:0000313" key="4">
    <source>
        <dbReference type="EMBL" id="TKV93190.1"/>
    </source>
</evidence>
<proteinExistence type="predicted"/>
<accession>A0A4U6SWK1</accession>
<feature type="domain" description="BTB" evidence="2">
    <location>
        <begin position="172"/>
        <end position="244"/>
    </location>
</feature>
<dbReference type="InterPro" id="IPR011333">
    <property type="entry name" value="SKP1/BTB/POZ_sf"/>
</dbReference>
<reference evidence="4" key="1">
    <citation type="submission" date="2019-03" db="EMBL/GenBank/DDBJ databases">
        <title>WGS assembly of Setaria viridis.</title>
        <authorList>
            <person name="Huang P."/>
            <person name="Jenkins J."/>
            <person name="Grimwood J."/>
            <person name="Barry K."/>
            <person name="Healey A."/>
            <person name="Mamidi S."/>
            <person name="Sreedasyam A."/>
            <person name="Shu S."/>
            <person name="Feldman M."/>
            <person name="Wu J."/>
            <person name="Yu Y."/>
            <person name="Chen C."/>
            <person name="Johnson J."/>
            <person name="Rokhsar D."/>
            <person name="Baxter I."/>
            <person name="Schmutz J."/>
            <person name="Brutnell T."/>
            <person name="Kellogg E."/>
        </authorList>
    </citation>
    <scope>NUCLEOTIDE SEQUENCE [LARGE SCALE GENOMIC DNA]</scope>
</reference>
<dbReference type="InterPro" id="IPR002083">
    <property type="entry name" value="MATH/TRAF_dom"/>
</dbReference>
<dbReference type="SUPFAM" id="SSF49599">
    <property type="entry name" value="TRAF domain-like"/>
    <property type="match status" value="1"/>
</dbReference>
<dbReference type="SUPFAM" id="SSF54695">
    <property type="entry name" value="POZ domain"/>
    <property type="match status" value="1"/>
</dbReference>
<feature type="domain" description="MATH" evidence="3">
    <location>
        <begin position="14"/>
        <end position="140"/>
    </location>
</feature>
<dbReference type="Gene3D" id="2.60.210.10">
    <property type="entry name" value="Apoptosis, Tumor Necrosis Factor Receptor Associated Protein 2, Chain A"/>
    <property type="match status" value="1"/>
</dbReference>
<dbReference type="SMART" id="SM00225">
    <property type="entry name" value="BTB"/>
    <property type="match status" value="1"/>
</dbReference>
<dbReference type="InterPro" id="IPR008974">
    <property type="entry name" value="TRAF-like"/>
</dbReference>
<dbReference type="PROSITE" id="PS50097">
    <property type="entry name" value="BTB"/>
    <property type="match status" value="1"/>
</dbReference>
<dbReference type="Proteomes" id="UP000298652">
    <property type="component" value="Chromosome 9"/>
</dbReference>
<organism evidence="4 5">
    <name type="scientific">Setaria viridis</name>
    <name type="common">Green bristlegrass</name>
    <name type="synonym">Setaria italica subsp. viridis</name>
    <dbReference type="NCBI Taxonomy" id="4556"/>
    <lineage>
        <taxon>Eukaryota</taxon>
        <taxon>Viridiplantae</taxon>
        <taxon>Streptophyta</taxon>
        <taxon>Embryophyta</taxon>
        <taxon>Tracheophyta</taxon>
        <taxon>Spermatophyta</taxon>
        <taxon>Magnoliopsida</taxon>
        <taxon>Liliopsida</taxon>
        <taxon>Poales</taxon>
        <taxon>Poaceae</taxon>
        <taxon>PACMAD clade</taxon>
        <taxon>Panicoideae</taxon>
        <taxon>Panicodae</taxon>
        <taxon>Paniceae</taxon>
        <taxon>Cenchrinae</taxon>
        <taxon>Setaria</taxon>
    </lineage>
</organism>
<dbReference type="AlphaFoldDB" id="A0A4U6SWK1"/>
<evidence type="ECO:0000259" key="2">
    <source>
        <dbReference type="PROSITE" id="PS50097"/>
    </source>
</evidence>
<dbReference type="InterPro" id="IPR045005">
    <property type="entry name" value="BPM1-6"/>
</dbReference>
<dbReference type="Gene3D" id="3.30.710.10">
    <property type="entry name" value="Potassium Channel Kv1.1, Chain A"/>
    <property type="match status" value="1"/>
</dbReference>
<dbReference type="PROSITE" id="PS50144">
    <property type="entry name" value="MATH"/>
    <property type="match status" value="1"/>
</dbReference>
<dbReference type="Pfam" id="PF22486">
    <property type="entry name" value="MATH_2"/>
    <property type="match status" value="1"/>
</dbReference>
<gene>
    <name evidence="4" type="ORF">SEVIR_9G209900v2</name>
</gene>
<sequence length="304" mass="33806">MATCYSASAIVGGTVTEQYVYKRTKELPNTKRIQSPPFWVGKYSWRISYYPNGSHPSYADYISVFLNLGGTITKPVKVRPRFSLLDKAGNPVPAVRSQYTESIEFFVVGAGKGFHDFIKREGLEASEHLVDDCLRIRCDVILPASIRTEDRAPPPSDLQRPLGNLFVNKEGADITFQVGGETFSAHRCVLASRSPVFRAELFGATREGTTTTTIRDCIRIDGMLAHVFEALLHFIYTDLLAEMTGLEESMMAEHLLEAAGRYDMQGLKLICEEKLSRDVNGNTVAKMLRLAVQHRCSGRLASSS</sequence>
<dbReference type="CDD" id="cd00121">
    <property type="entry name" value="MATH"/>
    <property type="match status" value="1"/>
</dbReference>
<name>A0A4U6SWK1_SETVI</name>
<dbReference type="InterPro" id="IPR000210">
    <property type="entry name" value="BTB/POZ_dom"/>
</dbReference>
<evidence type="ECO:0000256" key="1">
    <source>
        <dbReference type="ARBA" id="ARBA00004906"/>
    </source>
</evidence>
<dbReference type="PANTHER" id="PTHR26379">
    <property type="entry name" value="BTB/POZ AND MATH DOMAIN-CONTAINING PROTEIN 1"/>
    <property type="match status" value="1"/>
</dbReference>
<protein>
    <recommendedName>
        <fullName evidence="6">BTB domain-containing protein</fullName>
    </recommendedName>
</protein>
<dbReference type="OMA" id="YISLYVQ"/>
<evidence type="ECO:0008006" key="6">
    <source>
        <dbReference type="Google" id="ProtNLM"/>
    </source>
</evidence>
<dbReference type="EMBL" id="CM016560">
    <property type="protein sequence ID" value="TKV93190.1"/>
    <property type="molecule type" value="Genomic_DNA"/>
</dbReference>
<keyword evidence="5" id="KW-1185">Reference proteome</keyword>
<dbReference type="Gramene" id="TKV93190">
    <property type="protein sequence ID" value="TKV93190"/>
    <property type="gene ID" value="SEVIR_9G209900v2"/>
</dbReference>